<keyword evidence="10 12" id="KW-0472">Membrane</keyword>
<feature type="domain" description="HAMP" evidence="14">
    <location>
        <begin position="188"/>
        <end position="242"/>
    </location>
</feature>
<keyword evidence="7 15" id="KW-0418">Kinase</keyword>
<dbReference type="SUPFAM" id="SSF55874">
    <property type="entry name" value="ATPase domain of HSP90 chaperone/DNA topoisomerase II/histidine kinase"/>
    <property type="match status" value="1"/>
</dbReference>
<feature type="domain" description="Histidine kinase" evidence="13">
    <location>
        <begin position="257"/>
        <end position="534"/>
    </location>
</feature>
<comment type="subcellular location">
    <subcellularLocation>
        <location evidence="2">Cell membrane</location>
    </subcellularLocation>
</comment>
<keyword evidence="4" id="KW-0597">Phosphoprotein</keyword>
<dbReference type="PROSITE" id="PS50885">
    <property type="entry name" value="HAMP"/>
    <property type="match status" value="1"/>
</dbReference>
<protein>
    <recommendedName>
        <fullName evidence="3">histidine kinase</fullName>
        <ecNumber evidence="3">2.7.13.3</ecNumber>
    </recommendedName>
</protein>
<dbReference type="Pfam" id="PF00512">
    <property type="entry name" value="HisKA"/>
    <property type="match status" value="1"/>
</dbReference>
<sequence length="565" mass="59171">MSHRPRSLRAKLTLGNVALLAIGILAATAASLMGMQHYLLASVDAQLLHSREALQRSELTMPQIDRLNVIAQVAAQALPTSETVLTPIGGDGRALAFAGVDPSDRQRALASAVRDPAALVGLAAPGDVTVGGAPYRVTATRLGDGTLLVIGTSTESLHAGLTKALHLDLAVGVGLLALLAAISLIEAQRRLRPLKDMVETASAIADGDLSRRVSARCNEVSEVEQLRLALNAMLHQVETAFETREYAASQLRHFIADASHELRTPLSAIRGYLQLYDRGMLSDPADRTRALARMTAEAERMAHLVEELLTLARLDQRPVLRLQPVDLAGLVRDAAEDLRAQQPGRPVSVRLAPRAGADGAPDRLGADWGHLPAVAGGGSGGPGPVAVVGDEAALRQVVGNLLANVRAHTPAEAAVSITLSREVTPAVRTPGPGEVYGEFYGGATAMAPAPHACAQRAVLRIRDEGPGMSAEDAARIFDRFFRAPAESGPVGAVSGAGLGMAIVRGMVEAHQGSVTVETAPGEGLCVTVRLPVHDESDLSSSSNGSSSTGWTDQVRWSKPVSTLKE</sequence>
<dbReference type="CDD" id="cd00082">
    <property type="entry name" value="HisKA"/>
    <property type="match status" value="1"/>
</dbReference>
<dbReference type="SMART" id="SM00388">
    <property type="entry name" value="HisKA"/>
    <property type="match status" value="1"/>
</dbReference>
<evidence type="ECO:0000313" key="16">
    <source>
        <dbReference type="Proteomes" id="UP000305778"/>
    </source>
</evidence>
<dbReference type="InterPro" id="IPR050428">
    <property type="entry name" value="TCS_sensor_his_kinase"/>
</dbReference>
<feature type="compositionally biased region" description="Low complexity" evidence="11">
    <location>
        <begin position="538"/>
        <end position="547"/>
    </location>
</feature>
<dbReference type="EMBL" id="SUMC01000053">
    <property type="protein sequence ID" value="TKA03296.1"/>
    <property type="molecule type" value="Genomic_DNA"/>
</dbReference>
<dbReference type="SUPFAM" id="SSF47384">
    <property type="entry name" value="Homodimeric domain of signal transducing histidine kinase"/>
    <property type="match status" value="1"/>
</dbReference>
<dbReference type="RefSeq" id="WP_136728422.1">
    <property type="nucleotide sequence ID" value="NZ_SUMC01000053.1"/>
</dbReference>
<dbReference type="SMART" id="SM00387">
    <property type="entry name" value="HATPase_c"/>
    <property type="match status" value="1"/>
</dbReference>
<evidence type="ECO:0000256" key="6">
    <source>
        <dbReference type="ARBA" id="ARBA00022692"/>
    </source>
</evidence>
<dbReference type="PRINTS" id="PR00344">
    <property type="entry name" value="BCTRLSENSOR"/>
</dbReference>
<keyword evidence="5" id="KW-0808">Transferase</keyword>
<keyword evidence="8 12" id="KW-1133">Transmembrane helix</keyword>
<evidence type="ECO:0000256" key="9">
    <source>
        <dbReference type="ARBA" id="ARBA00023012"/>
    </source>
</evidence>
<evidence type="ECO:0000256" key="11">
    <source>
        <dbReference type="SAM" id="MobiDB-lite"/>
    </source>
</evidence>
<evidence type="ECO:0000313" key="15">
    <source>
        <dbReference type="EMBL" id="TKA03296.1"/>
    </source>
</evidence>
<keyword evidence="6 12" id="KW-0812">Transmembrane</keyword>
<dbReference type="SUPFAM" id="SSF158472">
    <property type="entry name" value="HAMP domain-like"/>
    <property type="match status" value="1"/>
</dbReference>
<dbReference type="Proteomes" id="UP000305778">
    <property type="component" value="Unassembled WGS sequence"/>
</dbReference>
<dbReference type="Pfam" id="PF02518">
    <property type="entry name" value="HATPase_c"/>
    <property type="match status" value="1"/>
</dbReference>
<dbReference type="InterPro" id="IPR005467">
    <property type="entry name" value="His_kinase_dom"/>
</dbReference>
<dbReference type="Pfam" id="PF00672">
    <property type="entry name" value="HAMP"/>
    <property type="match status" value="1"/>
</dbReference>
<feature type="transmembrane region" description="Helical" evidence="12">
    <location>
        <begin position="12"/>
        <end position="33"/>
    </location>
</feature>
<evidence type="ECO:0000256" key="3">
    <source>
        <dbReference type="ARBA" id="ARBA00012438"/>
    </source>
</evidence>
<evidence type="ECO:0000256" key="12">
    <source>
        <dbReference type="SAM" id="Phobius"/>
    </source>
</evidence>
<evidence type="ECO:0000259" key="13">
    <source>
        <dbReference type="PROSITE" id="PS50109"/>
    </source>
</evidence>
<dbReference type="Gene3D" id="1.10.287.130">
    <property type="match status" value="1"/>
</dbReference>
<proteinExistence type="predicted"/>
<dbReference type="OrthoDB" id="9786919at2"/>
<dbReference type="EC" id="2.7.13.3" evidence="3"/>
<dbReference type="PANTHER" id="PTHR45436:SF5">
    <property type="entry name" value="SENSOR HISTIDINE KINASE TRCS"/>
    <property type="match status" value="1"/>
</dbReference>
<name>A0A4U0S323_9ACTN</name>
<dbReference type="AlphaFoldDB" id="A0A4U0S323"/>
<evidence type="ECO:0000256" key="4">
    <source>
        <dbReference type="ARBA" id="ARBA00022553"/>
    </source>
</evidence>
<dbReference type="InterPro" id="IPR036097">
    <property type="entry name" value="HisK_dim/P_sf"/>
</dbReference>
<dbReference type="GO" id="GO:0000155">
    <property type="term" value="F:phosphorelay sensor kinase activity"/>
    <property type="evidence" value="ECO:0007669"/>
    <property type="project" value="InterPro"/>
</dbReference>
<reference evidence="15 16" key="1">
    <citation type="submission" date="2019-04" db="EMBL/GenBank/DDBJ databases">
        <title>Streptomyces oryziradicis sp. nov., a novel actinomycete isolated from rhizosphere soil of rice (Oryza sativa L.).</title>
        <authorList>
            <person name="Li C."/>
        </authorList>
    </citation>
    <scope>NUCLEOTIDE SEQUENCE [LARGE SCALE GENOMIC DNA]</scope>
    <source>
        <strain evidence="15 16">NEAU-C40</strain>
    </source>
</reference>
<dbReference type="FunFam" id="1.10.287.130:FF:000001">
    <property type="entry name" value="Two-component sensor histidine kinase"/>
    <property type="match status" value="1"/>
</dbReference>
<evidence type="ECO:0000256" key="1">
    <source>
        <dbReference type="ARBA" id="ARBA00000085"/>
    </source>
</evidence>
<organism evidence="15 16">
    <name type="scientific">Actinacidiphila oryziradicis</name>
    <dbReference type="NCBI Taxonomy" id="2571141"/>
    <lineage>
        <taxon>Bacteria</taxon>
        <taxon>Bacillati</taxon>
        <taxon>Actinomycetota</taxon>
        <taxon>Actinomycetes</taxon>
        <taxon>Kitasatosporales</taxon>
        <taxon>Streptomycetaceae</taxon>
        <taxon>Actinacidiphila</taxon>
    </lineage>
</organism>
<feature type="region of interest" description="Disordered" evidence="11">
    <location>
        <begin position="535"/>
        <end position="565"/>
    </location>
</feature>
<keyword evidence="9" id="KW-0902">Two-component regulatory system</keyword>
<dbReference type="Gene3D" id="3.30.565.10">
    <property type="entry name" value="Histidine kinase-like ATPase, C-terminal domain"/>
    <property type="match status" value="1"/>
</dbReference>
<dbReference type="InterPro" id="IPR003660">
    <property type="entry name" value="HAMP_dom"/>
</dbReference>
<gene>
    <name evidence="15" type="ORF">FCI23_36185</name>
</gene>
<evidence type="ECO:0000256" key="10">
    <source>
        <dbReference type="ARBA" id="ARBA00023136"/>
    </source>
</evidence>
<evidence type="ECO:0000256" key="2">
    <source>
        <dbReference type="ARBA" id="ARBA00004236"/>
    </source>
</evidence>
<dbReference type="SMART" id="SM00304">
    <property type="entry name" value="HAMP"/>
    <property type="match status" value="1"/>
</dbReference>
<comment type="caution">
    <text evidence="15">The sequence shown here is derived from an EMBL/GenBank/DDBJ whole genome shotgun (WGS) entry which is preliminary data.</text>
</comment>
<dbReference type="PROSITE" id="PS50109">
    <property type="entry name" value="HIS_KIN"/>
    <property type="match status" value="1"/>
</dbReference>
<comment type="catalytic activity">
    <reaction evidence="1">
        <text>ATP + protein L-histidine = ADP + protein N-phospho-L-histidine.</text>
        <dbReference type="EC" id="2.7.13.3"/>
    </reaction>
</comment>
<dbReference type="InterPro" id="IPR004358">
    <property type="entry name" value="Sig_transdc_His_kin-like_C"/>
</dbReference>
<accession>A0A4U0S323</accession>
<dbReference type="InterPro" id="IPR003594">
    <property type="entry name" value="HATPase_dom"/>
</dbReference>
<dbReference type="CDD" id="cd06225">
    <property type="entry name" value="HAMP"/>
    <property type="match status" value="1"/>
</dbReference>
<evidence type="ECO:0000256" key="5">
    <source>
        <dbReference type="ARBA" id="ARBA00022679"/>
    </source>
</evidence>
<dbReference type="PANTHER" id="PTHR45436">
    <property type="entry name" value="SENSOR HISTIDINE KINASE YKOH"/>
    <property type="match status" value="1"/>
</dbReference>
<keyword evidence="16" id="KW-1185">Reference proteome</keyword>
<dbReference type="Gene3D" id="6.10.340.10">
    <property type="match status" value="1"/>
</dbReference>
<evidence type="ECO:0000259" key="14">
    <source>
        <dbReference type="PROSITE" id="PS50885"/>
    </source>
</evidence>
<evidence type="ECO:0000256" key="8">
    <source>
        <dbReference type="ARBA" id="ARBA00022989"/>
    </source>
</evidence>
<dbReference type="GO" id="GO:0005886">
    <property type="term" value="C:plasma membrane"/>
    <property type="evidence" value="ECO:0007669"/>
    <property type="project" value="UniProtKB-SubCell"/>
</dbReference>
<dbReference type="InterPro" id="IPR036890">
    <property type="entry name" value="HATPase_C_sf"/>
</dbReference>
<evidence type="ECO:0000256" key="7">
    <source>
        <dbReference type="ARBA" id="ARBA00022777"/>
    </source>
</evidence>
<dbReference type="InterPro" id="IPR003661">
    <property type="entry name" value="HisK_dim/P_dom"/>
</dbReference>